<dbReference type="GO" id="GO:1990904">
    <property type="term" value="C:ribonucleoprotein complex"/>
    <property type="evidence" value="ECO:0007669"/>
    <property type="project" value="UniProtKB-KW"/>
</dbReference>
<evidence type="ECO:0000256" key="1">
    <source>
        <dbReference type="ARBA" id="ARBA00009254"/>
    </source>
</evidence>
<dbReference type="EMBL" id="CP025704">
    <property type="protein sequence ID" value="AUN99982.1"/>
    <property type="molecule type" value="Genomic_DNA"/>
</dbReference>
<dbReference type="KEGG" id="bsto:C0V70_18085"/>
<dbReference type="Gene3D" id="1.10.287.310">
    <property type="match status" value="1"/>
</dbReference>
<proteinExistence type="inferred from homology"/>
<keyword evidence="3 5" id="KW-0687">Ribonucleoprotein</keyword>
<dbReference type="GO" id="GO:0006412">
    <property type="term" value="P:translation"/>
    <property type="evidence" value="ECO:0007669"/>
    <property type="project" value="UniProtKB-UniRule"/>
</dbReference>
<sequence>MITLDDVKKLSAKDVQKKLFELKKELLTLKIQASVSGAEKPHRKQLIKKDVARLLTFSKQLSK</sequence>
<comment type="similarity">
    <text evidence="1 5">Belongs to the universal ribosomal protein uL29 family.</text>
</comment>
<gene>
    <name evidence="5 6" type="primary">rpmC</name>
    <name evidence="6" type="ORF">C0V70_18085</name>
</gene>
<dbReference type="InterPro" id="IPR036049">
    <property type="entry name" value="Ribosomal_uL29_sf"/>
</dbReference>
<dbReference type="InterPro" id="IPR001854">
    <property type="entry name" value="Ribosomal_uL29"/>
</dbReference>
<evidence type="ECO:0000256" key="4">
    <source>
        <dbReference type="ARBA" id="ARBA00035204"/>
    </source>
</evidence>
<dbReference type="HAMAP" id="MF_00374">
    <property type="entry name" value="Ribosomal_uL29"/>
    <property type="match status" value="1"/>
</dbReference>
<dbReference type="GO" id="GO:0003735">
    <property type="term" value="F:structural constituent of ribosome"/>
    <property type="evidence" value="ECO:0007669"/>
    <property type="project" value="InterPro"/>
</dbReference>
<dbReference type="Proteomes" id="UP000235584">
    <property type="component" value="Chromosome"/>
</dbReference>
<dbReference type="AlphaFoldDB" id="A0A2K9NWU6"/>
<evidence type="ECO:0000313" key="6">
    <source>
        <dbReference type="EMBL" id="AUN99982.1"/>
    </source>
</evidence>
<keyword evidence="7" id="KW-1185">Reference proteome</keyword>
<organism evidence="6 7">
    <name type="scientific">Bacteriovorax stolpii</name>
    <name type="common">Bdellovibrio stolpii</name>
    <dbReference type="NCBI Taxonomy" id="960"/>
    <lineage>
        <taxon>Bacteria</taxon>
        <taxon>Pseudomonadati</taxon>
        <taxon>Bdellovibrionota</taxon>
        <taxon>Bacteriovoracia</taxon>
        <taxon>Bacteriovoracales</taxon>
        <taxon>Bacteriovoracaceae</taxon>
        <taxon>Bacteriovorax</taxon>
    </lineage>
</organism>
<dbReference type="RefSeq" id="WP_102245271.1">
    <property type="nucleotide sequence ID" value="NZ_CP025704.1"/>
</dbReference>
<accession>A0A2K9NWU6</accession>
<protein>
    <recommendedName>
        <fullName evidence="4 5">Large ribosomal subunit protein uL29</fullName>
    </recommendedName>
</protein>
<dbReference type="GO" id="GO:0005840">
    <property type="term" value="C:ribosome"/>
    <property type="evidence" value="ECO:0007669"/>
    <property type="project" value="UniProtKB-KW"/>
</dbReference>
<name>A0A2K9NWU6_BACTC</name>
<evidence type="ECO:0000256" key="5">
    <source>
        <dbReference type="HAMAP-Rule" id="MF_00374"/>
    </source>
</evidence>
<reference evidence="6 7" key="1">
    <citation type="submission" date="2018-01" db="EMBL/GenBank/DDBJ databases">
        <title>Complete genome sequence of Bacteriovorax stolpii DSM12778.</title>
        <authorList>
            <person name="Tang B."/>
            <person name="Chang J."/>
        </authorList>
    </citation>
    <scope>NUCLEOTIDE SEQUENCE [LARGE SCALE GENOMIC DNA]</scope>
    <source>
        <strain evidence="6 7">DSM 12778</strain>
    </source>
</reference>
<evidence type="ECO:0000256" key="3">
    <source>
        <dbReference type="ARBA" id="ARBA00023274"/>
    </source>
</evidence>
<dbReference type="CDD" id="cd00427">
    <property type="entry name" value="Ribosomal_L29_HIP"/>
    <property type="match status" value="1"/>
</dbReference>
<keyword evidence="2 5" id="KW-0689">Ribosomal protein</keyword>
<evidence type="ECO:0000256" key="2">
    <source>
        <dbReference type="ARBA" id="ARBA00022980"/>
    </source>
</evidence>
<dbReference type="Pfam" id="PF00831">
    <property type="entry name" value="Ribosomal_L29"/>
    <property type="match status" value="1"/>
</dbReference>
<dbReference type="NCBIfam" id="TIGR00012">
    <property type="entry name" value="L29"/>
    <property type="match status" value="1"/>
</dbReference>
<evidence type="ECO:0000313" key="7">
    <source>
        <dbReference type="Proteomes" id="UP000235584"/>
    </source>
</evidence>
<dbReference type="SUPFAM" id="SSF46561">
    <property type="entry name" value="Ribosomal protein L29 (L29p)"/>
    <property type="match status" value="1"/>
</dbReference>